<dbReference type="PANTHER" id="PTHR43194">
    <property type="entry name" value="HYDROLASE ALPHA/BETA FOLD FAMILY"/>
    <property type="match status" value="1"/>
</dbReference>
<dbReference type="SUPFAM" id="SSF53474">
    <property type="entry name" value="alpha/beta-Hydrolases"/>
    <property type="match status" value="1"/>
</dbReference>
<dbReference type="Proteomes" id="UP001345691">
    <property type="component" value="Unassembled WGS sequence"/>
</dbReference>
<dbReference type="PANTHER" id="PTHR43194:SF2">
    <property type="entry name" value="PEROXISOMAL MEMBRANE PROTEIN LPX1"/>
    <property type="match status" value="1"/>
</dbReference>
<gene>
    <name evidence="2" type="ORF">LTR69_001342</name>
</gene>
<dbReference type="InterPro" id="IPR029058">
    <property type="entry name" value="AB_hydrolase_fold"/>
</dbReference>
<comment type="caution">
    <text evidence="2">The sequence shown here is derived from an EMBL/GenBank/DDBJ whole genome shotgun (WGS) entry which is preliminary data.</text>
</comment>
<dbReference type="EMBL" id="JAVRRF010000002">
    <property type="protein sequence ID" value="KAK5067355.1"/>
    <property type="molecule type" value="Genomic_DNA"/>
</dbReference>
<evidence type="ECO:0000313" key="3">
    <source>
        <dbReference type="Proteomes" id="UP001345691"/>
    </source>
</evidence>
<evidence type="ECO:0000313" key="2">
    <source>
        <dbReference type="EMBL" id="KAK5067355.1"/>
    </source>
</evidence>
<sequence>MSTPITEALSYVDVNGTTLAYRESGQGDPLVLVHGHLSDQRTWTVLESKLSTRFHVYNYSKRYSWPNEPIPDGEAHLWEQDSLDLASFIETLGIGPVHVLGNSSGATVVLWLSRTRPHLFRTLLLEEPPLMTLFVPTMPPEPLTVLSFLLWHPISFCYVIAYGANTISPASAQAKKGEYDLALTTFASGCLGPKFWPQMLANPERMRQVNDNAELICRFLRDGNMPKYQVAGARKIKVPTLVITGNEGPYFAQCIDYELLRVCGAPRKKEVKIQHAGHLVHEDNPNQVFDEIVRFVFANQTNT</sequence>
<dbReference type="InterPro" id="IPR000073">
    <property type="entry name" value="AB_hydrolase_1"/>
</dbReference>
<dbReference type="Gene3D" id="3.40.50.1820">
    <property type="entry name" value="alpha/beta hydrolase"/>
    <property type="match status" value="1"/>
</dbReference>
<accession>A0ABR0JMZ9</accession>
<organism evidence="2 3">
    <name type="scientific">Exophiala sideris</name>
    <dbReference type="NCBI Taxonomy" id="1016849"/>
    <lineage>
        <taxon>Eukaryota</taxon>
        <taxon>Fungi</taxon>
        <taxon>Dikarya</taxon>
        <taxon>Ascomycota</taxon>
        <taxon>Pezizomycotina</taxon>
        <taxon>Eurotiomycetes</taxon>
        <taxon>Chaetothyriomycetidae</taxon>
        <taxon>Chaetothyriales</taxon>
        <taxon>Herpotrichiellaceae</taxon>
        <taxon>Exophiala</taxon>
    </lineage>
</organism>
<dbReference type="InterPro" id="IPR050228">
    <property type="entry name" value="Carboxylesterase_BioH"/>
</dbReference>
<name>A0ABR0JMZ9_9EURO</name>
<protein>
    <recommendedName>
        <fullName evidence="1">AB hydrolase-1 domain-containing protein</fullName>
    </recommendedName>
</protein>
<dbReference type="Pfam" id="PF12697">
    <property type="entry name" value="Abhydrolase_6"/>
    <property type="match status" value="1"/>
</dbReference>
<feature type="domain" description="AB hydrolase-1" evidence="1">
    <location>
        <begin position="30"/>
        <end position="290"/>
    </location>
</feature>
<reference evidence="2 3" key="1">
    <citation type="submission" date="2023-08" db="EMBL/GenBank/DDBJ databases">
        <title>Black Yeasts Isolated from many extreme environments.</title>
        <authorList>
            <person name="Coleine C."/>
            <person name="Stajich J.E."/>
            <person name="Selbmann L."/>
        </authorList>
    </citation>
    <scope>NUCLEOTIDE SEQUENCE [LARGE SCALE GENOMIC DNA]</scope>
    <source>
        <strain evidence="2 3">CCFEE 6328</strain>
    </source>
</reference>
<evidence type="ECO:0000259" key="1">
    <source>
        <dbReference type="Pfam" id="PF12697"/>
    </source>
</evidence>
<keyword evidence="3" id="KW-1185">Reference proteome</keyword>
<proteinExistence type="predicted"/>